<reference evidence="2" key="1">
    <citation type="submission" date="2015-03" db="EMBL/GenBank/DDBJ databases">
        <authorList>
            <consortium name="Pathogen Informatics"/>
        </authorList>
    </citation>
    <scope>NUCLEOTIDE SEQUENCE [LARGE SCALE GENOMIC DNA]</scope>
    <source>
        <strain evidence="2">N09902308</strain>
    </source>
</reference>
<accession>A0A916LFI5</accession>
<evidence type="ECO:0000313" key="2">
    <source>
        <dbReference type="Proteomes" id="UP000039021"/>
    </source>
</evidence>
<gene>
    <name evidence="1" type="ORF">ERS007739_04727</name>
</gene>
<proteinExistence type="predicted"/>
<dbReference type="Proteomes" id="UP000039021">
    <property type="component" value="Unassembled WGS sequence"/>
</dbReference>
<name>A0A916LFI5_MYCTX</name>
<dbReference type="AlphaFoldDB" id="A0A916LFI5"/>
<protein>
    <submittedName>
        <fullName evidence="1">Uncharacterized protein</fullName>
    </submittedName>
</protein>
<organism evidence="1 2">
    <name type="scientific">Mycobacterium tuberculosis</name>
    <dbReference type="NCBI Taxonomy" id="1773"/>
    <lineage>
        <taxon>Bacteria</taxon>
        <taxon>Bacillati</taxon>
        <taxon>Actinomycetota</taxon>
        <taxon>Actinomycetes</taxon>
        <taxon>Mycobacteriales</taxon>
        <taxon>Mycobacteriaceae</taxon>
        <taxon>Mycobacterium</taxon>
        <taxon>Mycobacterium tuberculosis complex</taxon>
    </lineage>
</organism>
<dbReference type="EMBL" id="CSBK01003132">
    <property type="protein sequence ID" value="CPA62559.1"/>
    <property type="molecule type" value="Genomic_DNA"/>
</dbReference>
<sequence>MVAARWCSMATKVIVHTANATQPSNSPMLSTMGRWAARPRRYAPTPYMPSGNTTLHNVAS</sequence>
<evidence type="ECO:0000313" key="1">
    <source>
        <dbReference type="EMBL" id="CPA62559.1"/>
    </source>
</evidence>
<comment type="caution">
    <text evidence="1">The sequence shown here is derived from an EMBL/GenBank/DDBJ whole genome shotgun (WGS) entry which is preliminary data.</text>
</comment>